<proteinExistence type="predicted"/>
<keyword evidence="3" id="KW-1185">Reference proteome</keyword>
<feature type="region of interest" description="Disordered" evidence="1">
    <location>
        <begin position="16"/>
        <end position="48"/>
    </location>
</feature>
<evidence type="ECO:0000313" key="2">
    <source>
        <dbReference type="EMBL" id="CAK8679761.1"/>
    </source>
</evidence>
<organism evidence="2 3">
    <name type="scientific">Clavelina lepadiformis</name>
    <name type="common">Light-bulb sea squirt</name>
    <name type="synonym">Ascidia lepadiformis</name>
    <dbReference type="NCBI Taxonomy" id="159417"/>
    <lineage>
        <taxon>Eukaryota</taxon>
        <taxon>Metazoa</taxon>
        <taxon>Chordata</taxon>
        <taxon>Tunicata</taxon>
        <taxon>Ascidiacea</taxon>
        <taxon>Aplousobranchia</taxon>
        <taxon>Clavelinidae</taxon>
        <taxon>Clavelina</taxon>
    </lineage>
</organism>
<comment type="caution">
    <text evidence="2">The sequence shown here is derived from an EMBL/GenBank/DDBJ whole genome shotgun (WGS) entry which is preliminary data.</text>
</comment>
<sequence length="85" mass="9594">MSSEVEAVTRYHQDVAELKKNSRKTSRRNFPAAKRNEDSKGTSGREKKTSVFCCNCEIVITSIDVVNNNMRQTIDVLSIADIMRA</sequence>
<gene>
    <name evidence="2" type="ORF">CVLEPA_LOCUS10013</name>
</gene>
<dbReference type="EMBL" id="CAWYQH010000068">
    <property type="protein sequence ID" value="CAK8679761.1"/>
    <property type="molecule type" value="Genomic_DNA"/>
</dbReference>
<feature type="compositionally biased region" description="Basic and acidic residues" evidence="1">
    <location>
        <begin position="34"/>
        <end position="48"/>
    </location>
</feature>
<accession>A0ABP0FM30</accession>
<reference evidence="2 3" key="1">
    <citation type="submission" date="2024-02" db="EMBL/GenBank/DDBJ databases">
        <authorList>
            <person name="Daric V."/>
            <person name="Darras S."/>
        </authorList>
    </citation>
    <scope>NUCLEOTIDE SEQUENCE [LARGE SCALE GENOMIC DNA]</scope>
</reference>
<protein>
    <submittedName>
        <fullName evidence="2">Uncharacterized protein</fullName>
    </submittedName>
</protein>
<evidence type="ECO:0000313" key="3">
    <source>
        <dbReference type="Proteomes" id="UP001642483"/>
    </source>
</evidence>
<dbReference type="Proteomes" id="UP001642483">
    <property type="component" value="Unassembled WGS sequence"/>
</dbReference>
<evidence type="ECO:0000256" key="1">
    <source>
        <dbReference type="SAM" id="MobiDB-lite"/>
    </source>
</evidence>
<name>A0ABP0FM30_CLALP</name>